<dbReference type="PANTHER" id="PTHR30055">
    <property type="entry name" value="HTH-TYPE TRANSCRIPTIONAL REGULATOR RUTR"/>
    <property type="match status" value="1"/>
</dbReference>
<comment type="caution">
    <text evidence="5">The sequence shown here is derived from an EMBL/GenBank/DDBJ whole genome shotgun (WGS) entry which is preliminary data.</text>
</comment>
<gene>
    <name evidence="5" type="ORF">GCM10010430_10670</name>
</gene>
<name>A0ABP5QFQ0_9ACTN</name>
<dbReference type="PANTHER" id="PTHR30055:SF146">
    <property type="entry name" value="HTH-TYPE TRANSCRIPTIONAL DUAL REGULATOR CECR"/>
    <property type="match status" value="1"/>
</dbReference>
<evidence type="ECO:0000313" key="6">
    <source>
        <dbReference type="Proteomes" id="UP001500305"/>
    </source>
</evidence>
<dbReference type="InterPro" id="IPR036271">
    <property type="entry name" value="Tet_transcr_reg_TetR-rel_C_sf"/>
</dbReference>
<keyword evidence="6" id="KW-1185">Reference proteome</keyword>
<dbReference type="SUPFAM" id="SSF48498">
    <property type="entry name" value="Tetracyclin repressor-like, C-terminal domain"/>
    <property type="match status" value="1"/>
</dbReference>
<dbReference type="InterPro" id="IPR023772">
    <property type="entry name" value="DNA-bd_HTH_TetR-type_CS"/>
</dbReference>
<dbReference type="Gene3D" id="1.10.357.10">
    <property type="entry name" value="Tetracycline Repressor, domain 2"/>
    <property type="match status" value="1"/>
</dbReference>
<sequence length="280" mass="31156">MDDAATTNGGSDPISAASPIGTDGPTGTDASEHRPPVPGLLPAEVRGGRAQPKTDKSEQTRALILETAMRLFQERGYEKTTMRAIAAEAGVSVGNAYYYFEKKEFLIQGFYDRMTYEHAADARIRMAGTTDFAERLEIALTSWIDCAAEYHEFAAQFFRTAADPTSSLSPFSSESHPARKTAVELFGETLSGSELAPKLDAELAELLPDLLWLHLMIVVLYWVFDRTPDTERTREFVRRSTPMAARIINLSRFRVFRPIVRDAKGLIQDFILPTIGRTTK</sequence>
<dbReference type="SUPFAM" id="SSF46689">
    <property type="entry name" value="Homeodomain-like"/>
    <property type="match status" value="1"/>
</dbReference>
<proteinExistence type="predicted"/>
<feature type="domain" description="HTH tetR-type" evidence="4">
    <location>
        <begin position="58"/>
        <end position="118"/>
    </location>
</feature>
<accession>A0ABP5QFQ0</accession>
<dbReference type="InterPro" id="IPR009057">
    <property type="entry name" value="Homeodomain-like_sf"/>
</dbReference>
<dbReference type="PROSITE" id="PS01081">
    <property type="entry name" value="HTH_TETR_1"/>
    <property type="match status" value="1"/>
</dbReference>
<dbReference type="InterPro" id="IPR050109">
    <property type="entry name" value="HTH-type_TetR-like_transc_reg"/>
</dbReference>
<keyword evidence="1 2" id="KW-0238">DNA-binding</keyword>
<evidence type="ECO:0000256" key="3">
    <source>
        <dbReference type="SAM" id="MobiDB-lite"/>
    </source>
</evidence>
<dbReference type="InterPro" id="IPR041673">
    <property type="entry name" value="TetR_C_23"/>
</dbReference>
<dbReference type="RefSeq" id="WP_425557537.1">
    <property type="nucleotide sequence ID" value="NZ_BAAATR010000003.1"/>
</dbReference>
<evidence type="ECO:0000259" key="4">
    <source>
        <dbReference type="PROSITE" id="PS50977"/>
    </source>
</evidence>
<evidence type="ECO:0000313" key="5">
    <source>
        <dbReference type="EMBL" id="GAA2232096.1"/>
    </source>
</evidence>
<dbReference type="Pfam" id="PF00440">
    <property type="entry name" value="TetR_N"/>
    <property type="match status" value="1"/>
</dbReference>
<dbReference type="EMBL" id="BAAATR010000003">
    <property type="protein sequence ID" value="GAA2232096.1"/>
    <property type="molecule type" value="Genomic_DNA"/>
</dbReference>
<feature type="compositionally biased region" description="Polar residues" evidence="3">
    <location>
        <begin position="1"/>
        <end position="10"/>
    </location>
</feature>
<feature type="region of interest" description="Disordered" evidence="3">
    <location>
        <begin position="1"/>
        <end position="59"/>
    </location>
</feature>
<organism evidence="5 6">
    <name type="scientific">Kitasatospora cystarginea</name>
    <dbReference type="NCBI Taxonomy" id="58350"/>
    <lineage>
        <taxon>Bacteria</taxon>
        <taxon>Bacillati</taxon>
        <taxon>Actinomycetota</taxon>
        <taxon>Actinomycetes</taxon>
        <taxon>Kitasatosporales</taxon>
        <taxon>Streptomycetaceae</taxon>
        <taxon>Kitasatospora</taxon>
    </lineage>
</organism>
<feature type="DNA-binding region" description="H-T-H motif" evidence="2">
    <location>
        <begin position="81"/>
        <end position="100"/>
    </location>
</feature>
<evidence type="ECO:0000256" key="1">
    <source>
        <dbReference type="ARBA" id="ARBA00023125"/>
    </source>
</evidence>
<dbReference type="PRINTS" id="PR00455">
    <property type="entry name" value="HTHTETR"/>
</dbReference>
<dbReference type="Pfam" id="PF17931">
    <property type="entry name" value="TetR_C_23"/>
    <property type="match status" value="1"/>
</dbReference>
<evidence type="ECO:0000256" key="2">
    <source>
        <dbReference type="PROSITE-ProRule" id="PRU00335"/>
    </source>
</evidence>
<protein>
    <submittedName>
        <fullName evidence="5">TetR family transcriptional regulator</fullName>
    </submittedName>
</protein>
<dbReference type="InterPro" id="IPR001647">
    <property type="entry name" value="HTH_TetR"/>
</dbReference>
<dbReference type="Proteomes" id="UP001500305">
    <property type="component" value="Unassembled WGS sequence"/>
</dbReference>
<dbReference type="PROSITE" id="PS50977">
    <property type="entry name" value="HTH_TETR_2"/>
    <property type="match status" value="1"/>
</dbReference>
<reference evidence="6" key="1">
    <citation type="journal article" date="2019" name="Int. J. Syst. Evol. Microbiol.">
        <title>The Global Catalogue of Microorganisms (GCM) 10K type strain sequencing project: providing services to taxonomists for standard genome sequencing and annotation.</title>
        <authorList>
            <consortium name="The Broad Institute Genomics Platform"/>
            <consortium name="The Broad Institute Genome Sequencing Center for Infectious Disease"/>
            <person name="Wu L."/>
            <person name="Ma J."/>
        </authorList>
    </citation>
    <scope>NUCLEOTIDE SEQUENCE [LARGE SCALE GENOMIC DNA]</scope>
    <source>
        <strain evidence="6">JCM 7356</strain>
    </source>
</reference>